<feature type="signal peptide" evidence="1">
    <location>
        <begin position="1"/>
        <end position="29"/>
    </location>
</feature>
<keyword evidence="1" id="KW-0732">Signal</keyword>
<feature type="chain" id="PRO_5046604429" evidence="1">
    <location>
        <begin position="30"/>
        <end position="219"/>
    </location>
</feature>
<dbReference type="EMBL" id="CP103866">
    <property type="protein sequence ID" value="UWE03706.1"/>
    <property type="molecule type" value="Genomic_DNA"/>
</dbReference>
<sequence length="219" mass="24829">MKKKLIHFILTTTLTVTSAFGFGSIGTYAAEGQQQELIEKNLTNYNVLDGSKLVGNEPSPKEKLNQEQISSKYNLQDVKNLPEGSNVIKFDKLEDLQKFLEMVNRDAQIEDIQEQPVTRGYGTRQVRYQRFGFGKIGLWADIKWNSSKTITSCDAWTTLTGITFAVDWQENGKATKCEKVSRNSTMIKGQGQASWVLFFEGAGKLYTQTVNMHYKYTVK</sequence>
<protein>
    <submittedName>
        <fullName evidence="2">Uncharacterized protein</fullName>
    </submittedName>
</protein>
<proteinExistence type="predicted"/>
<dbReference type="RefSeq" id="WP_259436079.1">
    <property type="nucleotide sequence ID" value="NZ_CP103866.1"/>
</dbReference>
<evidence type="ECO:0000313" key="3">
    <source>
        <dbReference type="Proteomes" id="UP001058650"/>
    </source>
</evidence>
<evidence type="ECO:0000256" key="1">
    <source>
        <dbReference type="SAM" id="SignalP"/>
    </source>
</evidence>
<accession>A0ABY5U219</accession>
<name>A0ABY5U219_LACSH</name>
<keyword evidence="3" id="KW-1185">Reference proteome</keyword>
<gene>
    <name evidence="2" type="ORF">NYR52_00305</name>
</gene>
<dbReference type="Proteomes" id="UP001058650">
    <property type="component" value="Chromosome"/>
</dbReference>
<organism evidence="2 3">
    <name type="scientific">Laceyella sacchari</name>
    <name type="common">Thermoactinomyces thalpophilus</name>
    <dbReference type="NCBI Taxonomy" id="37482"/>
    <lineage>
        <taxon>Bacteria</taxon>
        <taxon>Bacillati</taxon>
        <taxon>Bacillota</taxon>
        <taxon>Bacilli</taxon>
        <taxon>Bacillales</taxon>
        <taxon>Thermoactinomycetaceae</taxon>
        <taxon>Laceyella</taxon>
    </lineage>
</organism>
<reference evidence="2" key="1">
    <citation type="submission" date="2022-08" db="EMBL/GenBank/DDBJ databases">
        <title>The complete genome sequence of the thermophilic bacterium Laceyella sacchari FBKL4.010 reveals the basis for tetramethylpyrazine biosynthesis in Moutai-flavor Daqu.</title>
        <authorList>
            <person name="Li D."/>
            <person name="Huang W."/>
            <person name="Wang C."/>
            <person name="Qiu S."/>
        </authorList>
    </citation>
    <scope>NUCLEOTIDE SEQUENCE</scope>
    <source>
        <strain evidence="2">FBKL4.014</strain>
    </source>
</reference>
<evidence type="ECO:0000313" key="2">
    <source>
        <dbReference type="EMBL" id="UWE03706.1"/>
    </source>
</evidence>